<accession>A2FHS3</accession>
<dbReference type="GO" id="GO:0005783">
    <property type="term" value="C:endoplasmic reticulum"/>
    <property type="evidence" value="ECO:0007669"/>
    <property type="project" value="UniProtKB-SubCell"/>
</dbReference>
<evidence type="ECO:0000256" key="6">
    <source>
        <dbReference type="ARBA" id="ARBA00022824"/>
    </source>
</evidence>
<dbReference type="SUPFAM" id="SSF51011">
    <property type="entry name" value="Glycosyl hydrolase domain"/>
    <property type="match status" value="1"/>
</dbReference>
<evidence type="ECO:0000256" key="7">
    <source>
        <dbReference type="ARBA" id="ARBA00023180"/>
    </source>
</evidence>
<keyword evidence="6" id="KW-0256">Endoplasmic reticulum</keyword>
<dbReference type="GO" id="GO:0090599">
    <property type="term" value="F:alpha-glucosidase activity"/>
    <property type="evidence" value="ECO:0000318"/>
    <property type="project" value="GO_Central"/>
</dbReference>
<dbReference type="CDD" id="cd06603">
    <property type="entry name" value="GH31_GANC_GANAB_alpha"/>
    <property type="match status" value="1"/>
</dbReference>
<evidence type="ECO:0000259" key="13">
    <source>
        <dbReference type="Pfam" id="PF21365"/>
    </source>
</evidence>
<evidence type="ECO:0000259" key="12">
    <source>
        <dbReference type="Pfam" id="PF13802"/>
    </source>
</evidence>
<dbReference type="Pfam" id="PF21365">
    <property type="entry name" value="Glyco_hydro_31_3rd"/>
    <property type="match status" value="1"/>
</dbReference>
<dbReference type="InterPro" id="IPR011013">
    <property type="entry name" value="Gal_mutarotase_sf_dom"/>
</dbReference>
<comment type="pathway">
    <text evidence="2">Glycan metabolism; N-glycan metabolism.</text>
</comment>
<feature type="domain" description="Glycosyl hydrolase family 31 C-terminal" evidence="13">
    <location>
        <begin position="642"/>
        <end position="724"/>
    </location>
</feature>
<proteinExistence type="inferred from homology"/>
<dbReference type="SMR" id="A2FHS3"/>
<evidence type="ECO:0000259" key="11">
    <source>
        <dbReference type="Pfam" id="PF01055"/>
    </source>
</evidence>
<feature type="domain" description="Glycoside hydrolase family 31 TIM barrel" evidence="11">
    <location>
        <begin position="310"/>
        <end position="633"/>
    </location>
</feature>
<protein>
    <recommendedName>
        <fullName evidence="9">Glucosidase II subunit alpha</fullName>
    </recommendedName>
</protein>
<evidence type="ECO:0000256" key="1">
    <source>
        <dbReference type="ARBA" id="ARBA00004240"/>
    </source>
</evidence>
<dbReference type="STRING" id="5722.A2FHS3"/>
<dbReference type="InterPro" id="IPR025887">
    <property type="entry name" value="Glyco_hydro_31_N_dom"/>
</dbReference>
<evidence type="ECO:0000256" key="2">
    <source>
        <dbReference type="ARBA" id="ARBA00004833"/>
    </source>
</evidence>
<keyword evidence="7" id="KW-0325">Glycoprotein</keyword>
<dbReference type="VEuPathDB" id="TrichDB:TVAG_126630"/>
<organism evidence="14 15">
    <name type="scientific">Trichomonas vaginalis (strain ATCC PRA-98 / G3)</name>
    <dbReference type="NCBI Taxonomy" id="412133"/>
    <lineage>
        <taxon>Eukaryota</taxon>
        <taxon>Metamonada</taxon>
        <taxon>Parabasalia</taxon>
        <taxon>Trichomonadida</taxon>
        <taxon>Trichomonadidae</taxon>
        <taxon>Trichomonas</taxon>
    </lineage>
</organism>
<dbReference type="InterPro" id="IPR013780">
    <property type="entry name" value="Glyco_hydro_b"/>
</dbReference>
<sequence>MNLPFESYDQLNPSLYRKSSQSPFCCRNRFVKEQKWEIVPDSVIQNPFMLSARIHDKTYDEYLLLMVTISKLSIAHVIISPEKSEKFTRYNISTNENIIEQSSLKPNMNVKFSKNEKQANFNFDSKELIINYNPFYIMLKDENGESFAANFDDKAVFEQNRSKEKYPELFEPYKFNNFEDPIKNGPTSVAMSFTFFGSNHISGLASHTLPLSIGSTVDGEPIRFYNSDINSYHLDSPMAMYGAIPYSFVHSKYRTTGLLWANSSETWVDINKTKNSEMRFISEGGFIDFYFFSGTNRFVIDRYTQLTGRPYLWPRFSYAYHQCRWSYLSEEELTTVSKSLDDFDVPHDVMWLDIDYTDGKRYFTWDEKNFPTHQKMIENFDDQNRKIVTIIDPHLKVDENYKVYTECKSKDLFIKNPDLSLFRGQCWPGLSSWPDFLNEETQKWWASLYANTPQNVYIWNDMNEISCFGGPDTSIPRDCLHVDNTEEREVHNLYGFLNSMSTFRGLEKTNKRPFVLTRSFFAGTQKFSAVWSGDNMNSYRYLKSACLMCLQYGLCGITYSGSDVGGFFNNEPDDKLLARWYQICAFTLPFFREHSCWESDRREIYARKSEKYRQLMRESVIERYKMLTYFYTLAKVSNENSLPLLRPLFLEYENDEYSEIDDEFMLGDSLLVVPFFDEIEKERKFVIPKENIFYYFTSLQKVTSDIAAFDDGRTLLLLREGKVVSKREKYAKTSTDMSHFPISLIFALDGEGKANGRFYDDDGLSLDFEKKNVYREFLYEDKVMTNKNLSKENDFAQNYDVFVEKIRAVLNFKPSKISDDKGNQFEFEFADGVTTINCHLMLNEEWSLHFE</sequence>
<dbReference type="InterPro" id="IPR048395">
    <property type="entry name" value="Glyco_hydro_31_C"/>
</dbReference>
<dbReference type="InterPro" id="IPR030458">
    <property type="entry name" value="Glyco_hydro_31_AS"/>
</dbReference>
<dbReference type="SUPFAM" id="SSF51445">
    <property type="entry name" value="(Trans)glycosidases"/>
    <property type="match status" value="1"/>
</dbReference>
<comment type="subcellular location">
    <subcellularLocation>
        <location evidence="1">Endoplasmic reticulum</location>
    </subcellularLocation>
</comment>
<dbReference type="eggNOG" id="KOG1066">
    <property type="taxonomic scope" value="Eukaryota"/>
</dbReference>
<dbReference type="VEuPathDB" id="TrichDB:TVAGG3_0460620"/>
<dbReference type="InterPro" id="IPR017853">
    <property type="entry name" value="GH"/>
</dbReference>
<dbReference type="Gene3D" id="2.60.40.1180">
    <property type="entry name" value="Golgi alpha-mannosidase II"/>
    <property type="match status" value="2"/>
</dbReference>
<evidence type="ECO:0000313" key="14">
    <source>
        <dbReference type="EMBL" id="EAX95533.1"/>
    </source>
</evidence>
<dbReference type="GO" id="GO:0030246">
    <property type="term" value="F:carbohydrate binding"/>
    <property type="evidence" value="ECO:0007669"/>
    <property type="project" value="InterPro"/>
</dbReference>
<dbReference type="GO" id="GO:0005975">
    <property type="term" value="P:carbohydrate metabolic process"/>
    <property type="evidence" value="ECO:0007669"/>
    <property type="project" value="InterPro"/>
</dbReference>
<keyword evidence="8 10" id="KW-0326">Glycosidase</keyword>
<dbReference type="GO" id="GO:0006491">
    <property type="term" value="P:N-glycan processing"/>
    <property type="evidence" value="ECO:0000318"/>
    <property type="project" value="GO_Central"/>
</dbReference>
<dbReference type="OrthoDB" id="3237269at2759"/>
<dbReference type="Proteomes" id="UP000001542">
    <property type="component" value="Unassembled WGS sequence"/>
</dbReference>
<dbReference type="InParanoid" id="A2FHS3"/>
<name>A2FHS3_TRIV3</name>
<reference evidence="14" key="1">
    <citation type="submission" date="2006-10" db="EMBL/GenBank/DDBJ databases">
        <authorList>
            <person name="Amadeo P."/>
            <person name="Zhao Q."/>
            <person name="Wortman J."/>
            <person name="Fraser-Liggett C."/>
            <person name="Carlton J."/>
        </authorList>
    </citation>
    <scope>NUCLEOTIDE SEQUENCE</scope>
    <source>
        <strain evidence="14">G3</strain>
    </source>
</reference>
<evidence type="ECO:0000256" key="5">
    <source>
        <dbReference type="ARBA" id="ARBA00022801"/>
    </source>
</evidence>
<evidence type="ECO:0000256" key="3">
    <source>
        <dbReference type="ARBA" id="ARBA00007806"/>
    </source>
</evidence>
<dbReference type="Gene3D" id="2.60.40.1760">
    <property type="entry name" value="glycosyl hydrolase (family 31)"/>
    <property type="match status" value="1"/>
</dbReference>
<feature type="domain" description="Glycoside hydrolase family 31 N-terminal" evidence="12">
    <location>
        <begin position="67"/>
        <end position="269"/>
    </location>
</feature>
<dbReference type="PANTHER" id="PTHR22762:SF54">
    <property type="entry name" value="BCDNA.GH04962"/>
    <property type="match status" value="1"/>
</dbReference>
<dbReference type="Gene3D" id="3.20.20.80">
    <property type="entry name" value="Glycosidases"/>
    <property type="match status" value="1"/>
</dbReference>
<evidence type="ECO:0000256" key="10">
    <source>
        <dbReference type="RuleBase" id="RU361185"/>
    </source>
</evidence>
<dbReference type="FunCoup" id="A2FHS3">
    <property type="interactions" value="594"/>
</dbReference>
<comment type="similarity">
    <text evidence="3 10">Belongs to the glycosyl hydrolase 31 family.</text>
</comment>
<dbReference type="OMA" id="TINCHLM"/>
<evidence type="ECO:0000313" key="15">
    <source>
        <dbReference type="Proteomes" id="UP000001542"/>
    </source>
</evidence>
<dbReference type="CDD" id="cd14752">
    <property type="entry name" value="GH31_N"/>
    <property type="match status" value="1"/>
</dbReference>
<dbReference type="EMBL" id="DS113800">
    <property type="protein sequence ID" value="EAX95533.1"/>
    <property type="molecule type" value="Genomic_DNA"/>
</dbReference>
<keyword evidence="4" id="KW-0732">Signal</keyword>
<dbReference type="PANTHER" id="PTHR22762">
    <property type="entry name" value="ALPHA-GLUCOSIDASE"/>
    <property type="match status" value="1"/>
</dbReference>
<dbReference type="KEGG" id="tva:4753290"/>
<evidence type="ECO:0000256" key="8">
    <source>
        <dbReference type="ARBA" id="ARBA00023295"/>
    </source>
</evidence>
<dbReference type="PROSITE" id="PS00129">
    <property type="entry name" value="GLYCOSYL_HYDROL_F31_1"/>
    <property type="match status" value="1"/>
</dbReference>
<reference evidence="14" key="2">
    <citation type="journal article" date="2007" name="Science">
        <title>Draft genome sequence of the sexually transmitted pathogen Trichomonas vaginalis.</title>
        <authorList>
            <person name="Carlton J.M."/>
            <person name="Hirt R.P."/>
            <person name="Silva J.C."/>
            <person name="Delcher A.L."/>
            <person name="Schatz M."/>
            <person name="Zhao Q."/>
            <person name="Wortman J.R."/>
            <person name="Bidwell S.L."/>
            <person name="Alsmark U.C.M."/>
            <person name="Besteiro S."/>
            <person name="Sicheritz-Ponten T."/>
            <person name="Noel C.J."/>
            <person name="Dacks J.B."/>
            <person name="Foster P.G."/>
            <person name="Simillion C."/>
            <person name="Van de Peer Y."/>
            <person name="Miranda-Saavedra D."/>
            <person name="Barton G.J."/>
            <person name="Westrop G.D."/>
            <person name="Mueller S."/>
            <person name="Dessi D."/>
            <person name="Fiori P.L."/>
            <person name="Ren Q."/>
            <person name="Paulsen I."/>
            <person name="Zhang H."/>
            <person name="Bastida-Corcuera F.D."/>
            <person name="Simoes-Barbosa A."/>
            <person name="Brown M.T."/>
            <person name="Hayes R.D."/>
            <person name="Mukherjee M."/>
            <person name="Okumura C.Y."/>
            <person name="Schneider R."/>
            <person name="Smith A.J."/>
            <person name="Vanacova S."/>
            <person name="Villalvazo M."/>
            <person name="Haas B.J."/>
            <person name="Pertea M."/>
            <person name="Feldblyum T.V."/>
            <person name="Utterback T.R."/>
            <person name="Shu C.L."/>
            <person name="Osoegawa K."/>
            <person name="de Jong P.J."/>
            <person name="Hrdy I."/>
            <person name="Horvathova L."/>
            <person name="Zubacova Z."/>
            <person name="Dolezal P."/>
            <person name="Malik S.B."/>
            <person name="Logsdon J.M. Jr."/>
            <person name="Henze K."/>
            <person name="Gupta A."/>
            <person name="Wang C.C."/>
            <person name="Dunne R.L."/>
            <person name="Upcroft J.A."/>
            <person name="Upcroft P."/>
            <person name="White O."/>
            <person name="Salzberg S.L."/>
            <person name="Tang P."/>
            <person name="Chiu C.-H."/>
            <person name="Lee Y.-S."/>
            <person name="Embley T.M."/>
            <person name="Coombs G.H."/>
            <person name="Mottram J.C."/>
            <person name="Tachezy J."/>
            <person name="Fraser-Liggett C.M."/>
            <person name="Johnson P.J."/>
        </authorList>
    </citation>
    <scope>NUCLEOTIDE SEQUENCE [LARGE SCALE GENOMIC DNA]</scope>
    <source>
        <strain evidence="14">G3</strain>
    </source>
</reference>
<dbReference type="Pfam" id="PF01055">
    <property type="entry name" value="Glyco_hydro_31_2nd"/>
    <property type="match status" value="1"/>
</dbReference>
<evidence type="ECO:0000256" key="9">
    <source>
        <dbReference type="ARBA" id="ARBA00042895"/>
    </source>
</evidence>
<dbReference type="Pfam" id="PF13802">
    <property type="entry name" value="Gal_mutarotas_2"/>
    <property type="match status" value="1"/>
</dbReference>
<dbReference type="RefSeq" id="XP_001308463.1">
    <property type="nucleotide sequence ID" value="XM_001308462.1"/>
</dbReference>
<dbReference type="SUPFAM" id="SSF74650">
    <property type="entry name" value="Galactose mutarotase-like"/>
    <property type="match status" value="1"/>
</dbReference>
<gene>
    <name evidence="14" type="ORF">TVAG_126630</name>
</gene>
<keyword evidence="5 10" id="KW-0378">Hydrolase</keyword>
<dbReference type="InterPro" id="IPR000322">
    <property type="entry name" value="Glyco_hydro_31_TIM"/>
</dbReference>
<dbReference type="AlphaFoldDB" id="A2FHS3"/>
<evidence type="ECO:0000256" key="4">
    <source>
        <dbReference type="ARBA" id="ARBA00022729"/>
    </source>
</evidence>
<keyword evidence="15" id="KW-1185">Reference proteome</keyword>